<evidence type="ECO:0000313" key="2">
    <source>
        <dbReference type="EMBL" id="ODN69546.1"/>
    </source>
</evidence>
<dbReference type="Proteomes" id="UP000094622">
    <property type="component" value="Unassembled WGS sequence"/>
</dbReference>
<feature type="compositionally biased region" description="Low complexity" evidence="1">
    <location>
        <begin position="353"/>
        <end position="362"/>
    </location>
</feature>
<dbReference type="NCBIfam" id="TIGR01539">
    <property type="entry name" value="portal_lambda"/>
    <property type="match status" value="1"/>
</dbReference>
<dbReference type="EMBL" id="MCRJ01000085">
    <property type="protein sequence ID" value="ODN69546.1"/>
    <property type="molecule type" value="Genomic_DNA"/>
</dbReference>
<evidence type="ECO:0000256" key="1">
    <source>
        <dbReference type="SAM" id="MobiDB-lite"/>
    </source>
</evidence>
<organism evidence="2 3">
    <name type="scientific">Methylobrevis pamukkalensis</name>
    <dbReference type="NCBI Taxonomy" id="1439726"/>
    <lineage>
        <taxon>Bacteria</taxon>
        <taxon>Pseudomonadati</taxon>
        <taxon>Pseudomonadota</taxon>
        <taxon>Alphaproteobacteria</taxon>
        <taxon>Hyphomicrobiales</taxon>
        <taxon>Pleomorphomonadaceae</taxon>
        <taxon>Methylobrevis</taxon>
    </lineage>
</organism>
<feature type="region of interest" description="Disordered" evidence="1">
    <location>
        <begin position="353"/>
        <end position="377"/>
    </location>
</feature>
<dbReference type="AlphaFoldDB" id="A0A1E3H155"/>
<dbReference type="InterPro" id="IPR006429">
    <property type="entry name" value="Phage_lambda_portal"/>
</dbReference>
<evidence type="ECO:0000313" key="3">
    <source>
        <dbReference type="Proteomes" id="UP000094622"/>
    </source>
</evidence>
<dbReference type="Pfam" id="PF05136">
    <property type="entry name" value="Phage_portal_2"/>
    <property type="match status" value="1"/>
</dbReference>
<gene>
    <name evidence="2" type="ORF">A6302_03140</name>
</gene>
<sequence length="377" mass="40252">MICRALIQDGEVLIRRIPVPSSAGLAIPLQIKVIEADHLDTLVDGPMADGHYAVQGVEFDAAHRRVAYHLFDVHPGSRRPGLRLRSRAVPAAYVAHVFRAERPGQVRGTTWLAPVMMRLQDLHDFEDAQLLRQKIAACFSAFMVDADGPGGGPSTIVAGAVSDDAGQMVESFEPGMIVSLPAGRDIRFGSPPQVTDPAFVAEALRAIAAGVGLTYEALTGNLGGVNFSSGRMGWIEMERGIDESRWTTLIPQGFETAAQWILDAAQLAGLPVTGVAIDWTPPRRIMIDPAKETAADRDAIRSGLASWSGTVRERGFDPAKLMDELVGDMKLLKAAHKSAGLTLDIDGSRLSRAGTAHAATAPDEAEAPDNKEPDSNG</sequence>
<keyword evidence="3" id="KW-1185">Reference proteome</keyword>
<accession>A0A1E3H155</accession>
<dbReference type="OrthoDB" id="9770450at2"/>
<name>A0A1E3H155_9HYPH</name>
<proteinExistence type="predicted"/>
<reference evidence="2 3" key="1">
    <citation type="submission" date="2016-07" db="EMBL/GenBank/DDBJ databases">
        <title>Draft Genome Sequence of Methylobrevis pamukkalensis PK2.</title>
        <authorList>
            <person name="Vasilenko O.V."/>
            <person name="Doronina N.V."/>
            <person name="Shmareva M.N."/>
            <person name="Tarlachkov S.V."/>
            <person name="Mustakhimov I."/>
            <person name="Trotsenko Y.A."/>
        </authorList>
    </citation>
    <scope>NUCLEOTIDE SEQUENCE [LARGE SCALE GENOMIC DNA]</scope>
    <source>
        <strain evidence="2 3">PK2</strain>
    </source>
</reference>
<protein>
    <submittedName>
        <fullName evidence="2">Phage portal protein, lambda family</fullName>
    </submittedName>
</protein>
<feature type="compositionally biased region" description="Basic and acidic residues" evidence="1">
    <location>
        <begin position="368"/>
        <end position="377"/>
    </location>
</feature>
<comment type="caution">
    <text evidence="2">The sequence shown here is derived from an EMBL/GenBank/DDBJ whole genome shotgun (WGS) entry which is preliminary data.</text>
</comment>
<dbReference type="GO" id="GO:0019068">
    <property type="term" value="P:virion assembly"/>
    <property type="evidence" value="ECO:0007669"/>
    <property type="project" value="InterPro"/>
</dbReference>
<dbReference type="GO" id="GO:0005198">
    <property type="term" value="F:structural molecule activity"/>
    <property type="evidence" value="ECO:0007669"/>
    <property type="project" value="InterPro"/>
</dbReference>